<evidence type="ECO:0000313" key="8">
    <source>
        <dbReference type="EMBL" id="TCZ77117.1"/>
    </source>
</evidence>
<evidence type="ECO:0000256" key="5">
    <source>
        <dbReference type="ARBA" id="ARBA00023288"/>
    </source>
</evidence>
<gene>
    <name evidence="8" type="ORF">E0485_11680</name>
</gene>
<reference evidence="8 9" key="1">
    <citation type="submission" date="2019-03" db="EMBL/GenBank/DDBJ databases">
        <authorList>
            <person name="Kim M.K.M."/>
        </authorList>
    </citation>
    <scope>NUCLEOTIDE SEQUENCE [LARGE SCALE GENOMIC DNA]</scope>
    <source>
        <strain evidence="8 9">18JY21-1</strain>
    </source>
</reference>
<proteinExistence type="predicted"/>
<dbReference type="Pfam" id="PF01547">
    <property type="entry name" value="SBP_bac_1"/>
    <property type="match status" value="1"/>
</dbReference>
<evidence type="ECO:0000256" key="7">
    <source>
        <dbReference type="SAM" id="SignalP"/>
    </source>
</evidence>
<dbReference type="InterPro" id="IPR050490">
    <property type="entry name" value="Bact_solute-bd_prot1"/>
</dbReference>
<keyword evidence="2 7" id="KW-0732">Signal</keyword>
<feature type="compositionally biased region" description="Low complexity" evidence="6">
    <location>
        <begin position="25"/>
        <end position="44"/>
    </location>
</feature>
<dbReference type="Gene3D" id="3.40.190.10">
    <property type="entry name" value="Periplasmic binding protein-like II"/>
    <property type="match status" value="2"/>
</dbReference>
<dbReference type="PANTHER" id="PTHR43649">
    <property type="entry name" value="ARABINOSE-BINDING PROTEIN-RELATED"/>
    <property type="match status" value="1"/>
</dbReference>
<evidence type="ECO:0000256" key="1">
    <source>
        <dbReference type="ARBA" id="ARBA00022475"/>
    </source>
</evidence>
<keyword evidence="9" id="KW-1185">Reference proteome</keyword>
<accession>A0A4R4ECK4</accession>
<evidence type="ECO:0000256" key="3">
    <source>
        <dbReference type="ARBA" id="ARBA00023136"/>
    </source>
</evidence>
<dbReference type="Proteomes" id="UP000295418">
    <property type="component" value="Unassembled WGS sequence"/>
</dbReference>
<feature type="signal peptide" evidence="7">
    <location>
        <begin position="1"/>
        <end position="21"/>
    </location>
</feature>
<dbReference type="SUPFAM" id="SSF53850">
    <property type="entry name" value="Periplasmic binding protein-like II"/>
    <property type="match status" value="1"/>
</dbReference>
<organism evidence="8 9">
    <name type="scientific">Paenibacillus albiflavus</name>
    <dbReference type="NCBI Taxonomy" id="2545760"/>
    <lineage>
        <taxon>Bacteria</taxon>
        <taxon>Bacillati</taxon>
        <taxon>Bacillota</taxon>
        <taxon>Bacilli</taxon>
        <taxon>Bacillales</taxon>
        <taxon>Paenibacillaceae</taxon>
        <taxon>Paenibacillus</taxon>
    </lineage>
</organism>
<keyword evidence="4" id="KW-0564">Palmitate</keyword>
<evidence type="ECO:0000256" key="4">
    <source>
        <dbReference type="ARBA" id="ARBA00023139"/>
    </source>
</evidence>
<sequence>MKKRILSIAASVLALSTLLAACSTKESPPQAGATTPNTPATEAPKGTDAPSTDKVKLSIWHNYSGDDARAKVIRGQIEKFQKEHPEVELDAQAIPPDGYRQRLKTVAAANEMPDVFFAHAGTTIKEFYEGGFIQPINPVLDKYPDWKNNFTDGAFGPLTFDNGIYAAPVNASVTSILYYNKTLFEQNNVKVPTTWDEMMTAVKTFKDKGITPIALGNKAAWLAQSSILSSLADRVTGTEWFLKAAKQDGAKFTDPEFVQALTYFKSLSEAGAFQNGFNSIDNTQMEQYFVQGKAAMMIDGAWGITNMASSATKEQLDQVEVTVLPSIPGGKGDPNTLSGGAGGGFTLNKKLTGKQLEAAQELIYTISGPEGMKLVAEANQIVNYKVEVDKSKVSSLFIKAYDLTQKVKFTPVYDAVLTSAGADAINVGLQDLLMKGKPEDVAKKLQEAQAKALGK</sequence>
<dbReference type="PANTHER" id="PTHR43649:SF33">
    <property type="entry name" value="POLYGALACTURONAN_RHAMNOGALACTURONAN-BINDING PROTEIN YTCQ"/>
    <property type="match status" value="1"/>
</dbReference>
<dbReference type="RefSeq" id="WP_132418217.1">
    <property type="nucleotide sequence ID" value="NZ_SKFG01000010.1"/>
</dbReference>
<feature type="chain" id="PRO_5038786574" evidence="7">
    <location>
        <begin position="22"/>
        <end position="455"/>
    </location>
</feature>
<dbReference type="PROSITE" id="PS51257">
    <property type="entry name" value="PROKAR_LIPOPROTEIN"/>
    <property type="match status" value="1"/>
</dbReference>
<dbReference type="AlphaFoldDB" id="A0A4R4ECK4"/>
<keyword evidence="3" id="KW-0472">Membrane</keyword>
<name>A0A4R4ECK4_9BACL</name>
<keyword evidence="5" id="KW-0449">Lipoprotein</keyword>
<dbReference type="InterPro" id="IPR006059">
    <property type="entry name" value="SBP"/>
</dbReference>
<dbReference type="OrthoDB" id="9798191at2"/>
<dbReference type="EMBL" id="SKFG01000010">
    <property type="protein sequence ID" value="TCZ77117.1"/>
    <property type="molecule type" value="Genomic_DNA"/>
</dbReference>
<feature type="region of interest" description="Disordered" evidence="6">
    <location>
        <begin position="25"/>
        <end position="52"/>
    </location>
</feature>
<evidence type="ECO:0000313" key="9">
    <source>
        <dbReference type="Proteomes" id="UP000295418"/>
    </source>
</evidence>
<keyword evidence="1" id="KW-1003">Cell membrane</keyword>
<evidence type="ECO:0000256" key="6">
    <source>
        <dbReference type="SAM" id="MobiDB-lite"/>
    </source>
</evidence>
<protein>
    <submittedName>
        <fullName evidence="8">Extracellular solute-binding protein</fullName>
    </submittedName>
</protein>
<comment type="caution">
    <text evidence="8">The sequence shown here is derived from an EMBL/GenBank/DDBJ whole genome shotgun (WGS) entry which is preliminary data.</text>
</comment>
<evidence type="ECO:0000256" key="2">
    <source>
        <dbReference type="ARBA" id="ARBA00022729"/>
    </source>
</evidence>